<evidence type="ECO:0000313" key="2">
    <source>
        <dbReference type="Proteomes" id="UP000017753"/>
    </source>
</evidence>
<reference evidence="1 2" key="1">
    <citation type="submission" date="2014-11" db="EMBL/GenBank/DDBJ databases">
        <title>Complete genome sequence of Pseudomonas putida S12 including megaplasmid pTTS12.</title>
        <authorList>
            <person name="Kuepper J."/>
            <person name="Ruijssenaars H.J."/>
            <person name="Blank L.M."/>
            <person name="de Winde J.H."/>
            <person name="Wierckx N."/>
        </authorList>
    </citation>
    <scope>NUCLEOTIDE SEQUENCE [LARGE SCALE GENOMIC DNA]</scope>
    <source>
        <strain evidence="1 2">S12</strain>
    </source>
</reference>
<organism evidence="1 2">
    <name type="scientific">Pseudomonas putida S12</name>
    <dbReference type="NCBI Taxonomy" id="1215087"/>
    <lineage>
        <taxon>Bacteria</taxon>
        <taxon>Pseudomonadati</taxon>
        <taxon>Pseudomonadota</taxon>
        <taxon>Gammaproteobacteria</taxon>
        <taxon>Pseudomonadales</taxon>
        <taxon>Pseudomonadaceae</taxon>
        <taxon>Pseudomonas</taxon>
    </lineage>
</organism>
<gene>
    <name evidence="1" type="ORF">RPPX_19640</name>
</gene>
<evidence type="ECO:0000313" key="1">
    <source>
        <dbReference type="EMBL" id="AJA16740.1"/>
    </source>
</evidence>
<proteinExistence type="predicted"/>
<dbReference type="Proteomes" id="UP000017753">
    <property type="component" value="Chromosome"/>
</dbReference>
<dbReference type="AlphaFoldDB" id="A0AA34S066"/>
<dbReference type="RefSeq" id="WP_019438793.1">
    <property type="nucleotide sequence ID" value="NZ_CP009974.1"/>
</dbReference>
<dbReference type="EMBL" id="CP009974">
    <property type="protein sequence ID" value="AJA16740.1"/>
    <property type="molecule type" value="Genomic_DNA"/>
</dbReference>
<protein>
    <submittedName>
        <fullName evidence="1">Phosphoadenosine phosphosulfate reductase</fullName>
    </submittedName>
</protein>
<reference evidence="1 2" key="2">
    <citation type="submission" date="2014-11" db="EMBL/GenBank/DDBJ databases">
        <title>Draft genome sequence of the solvent-tolerant Pseudomonas putida S12 including megaplasmid pTTS12.</title>
        <authorList>
            <person name="Wierckx N."/>
            <person name="Nijkamp J."/>
            <person name="Ballerstedt H."/>
            <person name="Siezen R.J."/>
            <person name="Wels M."/>
            <person name="de Ridder D."/>
            <person name="de Winde J.H."/>
            <person name="Ruijssenaars H.J."/>
        </authorList>
    </citation>
    <scope>NUCLEOTIDE SEQUENCE [LARGE SCALE GENOMIC DNA]</scope>
    <source>
        <strain evidence="1 2">S12</strain>
    </source>
</reference>
<accession>A0AA34S066</accession>
<sequence>MRAVLRHQRIPVSRAELTDPTVRPDDKVSATTHGIDRMVDWANTARGGRQFDMVDLIARTDSQNRCSSAYGLCE</sequence>
<name>A0AA34S066_PSEPU</name>